<dbReference type="PANTHER" id="PTHR43300:SF7">
    <property type="entry name" value="UDP-N-ACETYLBACILLOSAMINE N-ACETYLTRANSFERASE"/>
    <property type="match status" value="1"/>
</dbReference>
<protein>
    <recommendedName>
        <fullName evidence="4">PglD N-terminal domain-containing protein</fullName>
    </recommendedName>
</protein>
<evidence type="ECO:0000256" key="1">
    <source>
        <dbReference type="ARBA" id="ARBA00007274"/>
    </source>
</evidence>
<feature type="site" description="Increases basicity of active site His" evidence="2">
    <location>
        <position position="135"/>
    </location>
</feature>
<gene>
    <name evidence="5" type="ORF">BFC18_19600</name>
</gene>
<dbReference type="AlphaFoldDB" id="A0A1E7Z6A2"/>
<evidence type="ECO:0000259" key="4">
    <source>
        <dbReference type="Pfam" id="PF17836"/>
    </source>
</evidence>
<evidence type="ECO:0000256" key="2">
    <source>
        <dbReference type="PIRSR" id="PIRSR620019-1"/>
    </source>
</evidence>
<proteinExistence type="inferred from homology"/>
<accession>A0A1E7Z6A2</accession>
<evidence type="ECO:0000313" key="6">
    <source>
        <dbReference type="Proteomes" id="UP000175691"/>
    </source>
</evidence>
<feature type="active site" description="Proton acceptor" evidence="2">
    <location>
        <position position="134"/>
    </location>
</feature>
<dbReference type="EMBL" id="MDHN01000041">
    <property type="protein sequence ID" value="OFC68951.1"/>
    <property type="molecule type" value="Genomic_DNA"/>
</dbReference>
<dbReference type="Proteomes" id="UP000175691">
    <property type="component" value="Unassembled WGS sequence"/>
</dbReference>
<feature type="binding site" evidence="3">
    <location>
        <position position="143"/>
    </location>
    <ligand>
        <name>acetyl-CoA</name>
        <dbReference type="ChEBI" id="CHEBI:57288"/>
    </ligand>
</feature>
<sequence>MSEAHLVIAGAGGHARSLVSLLRANKLEPKAIVDAHAAPGEMIMGIAVVTSINHLNLEDEINTILAIGDNALRKTKANDLKAQCYTLPLTHPSSFIDETALLGCASQIFAGAYVGPLAEVGQFAIINTHAVIEHEASVGAFSHVAVGAKLLGRTRIGESCFIGAGAVIKDGRSICDGVTVGANSFVNKSIDEPGVYVGSPARKLNR</sequence>
<keyword evidence="6" id="KW-1185">Reference proteome</keyword>
<dbReference type="InterPro" id="IPR001451">
    <property type="entry name" value="Hexapep"/>
</dbReference>
<dbReference type="OrthoDB" id="9794407at2"/>
<name>A0A1E7Z6A2_9ALTE</name>
<evidence type="ECO:0000256" key="3">
    <source>
        <dbReference type="PIRSR" id="PIRSR620019-2"/>
    </source>
</evidence>
<dbReference type="SUPFAM" id="SSF51161">
    <property type="entry name" value="Trimeric LpxA-like enzymes"/>
    <property type="match status" value="1"/>
</dbReference>
<dbReference type="Gene3D" id="2.160.10.10">
    <property type="entry name" value="Hexapeptide repeat proteins"/>
    <property type="match status" value="1"/>
</dbReference>
<feature type="domain" description="PglD N-terminal" evidence="4">
    <location>
        <begin position="6"/>
        <end position="79"/>
    </location>
</feature>
<dbReference type="Gene3D" id="3.40.50.20">
    <property type="match status" value="1"/>
</dbReference>
<dbReference type="InterPro" id="IPR020019">
    <property type="entry name" value="AcTrfase_PglD-like"/>
</dbReference>
<dbReference type="InterPro" id="IPR011004">
    <property type="entry name" value="Trimer_LpxA-like_sf"/>
</dbReference>
<dbReference type="Pfam" id="PF00132">
    <property type="entry name" value="Hexapep"/>
    <property type="match status" value="1"/>
</dbReference>
<dbReference type="STRING" id="1656094.BFC18_19600"/>
<dbReference type="InterPro" id="IPR050179">
    <property type="entry name" value="Trans_hexapeptide_repeat"/>
</dbReference>
<feature type="binding site" evidence="3">
    <location>
        <position position="68"/>
    </location>
    <ligand>
        <name>substrate</name>
    </ligand>
</feature>
<dbReference type="NCBIfam" id="TIGR03570">
    <property type="entry name" value="NeuD_NnaD"/>
    <property type="match status" value="1"/>
</dbReference>
<comment type="similarity">
    <text evidence="1">Belongs to the transferase hexapeptide repeat family.</text>
</comment>
<dbReference type="Pfam" id="PF17836">
    <property type="entry name" value="PglD_N"/>
    <property type="match status" value="1"/>
</dbReference>
<dbReference type="CDD" id="cd03360">
    <property type="entry name" value="LbH_AT_putative"/>
    <property type="match status" value="1"/>
</dbReference>
<evidence type="ECO:0000313" key="5">
    <source>
        <dbReference type="EMBL" id="OFC68951.1"/>
    </source>
</evidence>
<reference evidence="5 6" key="1">
    <citation type="submission" date="2016-08" db="EMBL/GenBank/DDBJ databases">
        <authorList>
            <person name="Seilhamer J.J."/>
        </authorList>
    </citation>
    <scope>NUCLEOTIDE SEQUENCE [LARGE SCALE GENOMIC DNA]</scope>
    <source>
        <strain evidence="5 6">KCTC 42603</strain>
    </source>
</reference>
<organism evidence="5 6">
    <name type="scientific">Alteromonas confluentis</name>
    <dbReference type="NCBI Taxonomy" id="1656094"/>
    <lineage>
        <taxon>Bacteria</taxon>
        <taxon>Pseudomonadati</taxon>
        <taxon>Pseudomonadota</taxon>
        <taxon>Gammaproteobacteria</taxon>
        <taxon>Alteromonadales</taxon>
        <taxon>Alteromonadaceae</taxon>
        <taxon>Alteromonas/Salinimonas group</taxon>
        <taxon>Alteromonas</taxon>
    </lineage>
</organism>
<dbReference type="PANTHER" id="PTHR43300">
    <property type="entry name" value="ACETYLTRANSFERASE"/>
    <property type="match status" value="1"/>
</dbReference>
<dbReference type="InterPro" id="IPR041561">
    <property type="entry name" value="PglD_N"/>
</dbReference>
<comment type="caution">
    <text evidence="5">The sequence shown here is derived from an EMBL/GenBank/DDBJ whole genome shotgun (WGS) entry which is preliminary data.</text>
</comment>
<dbReference type="RefSeq" id="WP_070127056.1">
    <property type="nucleotide sequence ID" value="NZ_MDHN01000041.1"/>
</dbReference>